<dbReference type="InterPro" id="IPR057780">
    <property type="entry name" value="Beta-prop_Vps41"/>
</dbReference>
<dbReference type="EMBL" id="HBEK01000171">
    <property type="protein sequence ID" value="CAD8389349.1"/>
    <property type="molecule type" value="Transcribed_RNA"/>
</dbReference>
<evidence type="ECO:0000256" key="3">
    <source>
        <dbReference type="PROSITE-ProRule" id="PRU01006"/>
    </source>
</evidence>
<protein>
    <recommendedName>
        <fullName evidence="4">Vps41 beta-propeller domain-containing protein</fullName>
    </recommendedName>
</protein>
<sequence>MDEDNEPAFSTETLWELQVEFGSVACVSCSTRFIAVGTTRGDVFVLDILGNEINRLLSLHKSRITGLCFASGRFSDDVIASVDRDDRMLIVSSSVRGASSTVQEIRTRVQGSSKLNGVAADPHIDTAAQGRRFAIACSDGKLQIFTSSWLIGSHSTLREGEGEIQSVCWEGNLLAWSSTSRIRVFDMTNNYGVCMIMHPDIVIPKPVRSTGQESDTMMRPKHKTRMSMRKIATDELYSLCVTSNDTLKAYTINPDKGSKRKVVLKNAYARDHFSRDKGNFPENASAFPFLGSVYFSDDEIALLLASELSSGLELSHISVYDNSRVTTMDIQSEGNRLMAGIVSVPGSEAMALIYQAQTIKSAAPRSIGDRLEWLIEKGRFEEAIDIVGSTERSALLHMEDKVSVVGEKFLFSLLEAQEWQKLSDLLPRVLQITTLPEPTKGVGSESSTKSLIERWMQWIQQFERAGKTAFVVGVIPLKTPRLPKEQYTKVLCALTVRDPAVLVKVLGTWDSSVFDVPTVTRIVETELKTDQSNEHLKEALLVLYDYSHRHDKTLRMLLRDRTSRVFDYISNHELFEAVREKESIQILYDIDENSTSRLLAREADSTLPSTAVVSILENIGDRKLLFSYLHTLFHINPEHINQHHKALLELYCDYGSPGSLIRFLKSSHYSLENALETIKSAASKTPGKDFSKEIVFVLQRMGDLVAALEILLDDSKDVEGAIEFAKEQADPELWKRLLDRADDTEVLSRLLDDPHESIDPVLLFEKINSSTRIPDLTRKLYRLVANAKVERELREICMEMLSEDVGHGMNEMDQLVRKPV</sequence>
<dbReference type="Pfam" id="PF23411">
    <property type="entry name" value="Beta-prop_Vps41"/>
    <property type="match status" value="1"/>
</dbReference>
<evidence type="ECO:0000259" key="4">
    <source>
        <dbReference type="Pfam" id="PF23411"/>
    </source>
</evidence>
<accession>A0A7S0FZJ8</accession>
<keyword evidence="2" id="KW-0653">Protein transport</keyword>
<dbReference type="GO" id="GO:0006623">
    <property type="term" value="P:protein targeting to vacuole"/>
    <property type="evidence" value="ECO:0007669"/>
    <property type="project" value="InterPro"/>
</dbReference>
<dbReference type="InterPro" id="IPR045111">
    <property type="entry name" value="Vps41/Vps8"/>
</dbReference>
<evidence type="ECO:0000256" key="1">
    <source>
        <dbReference type="ARBA" id="ARBA00022448"/>
    </source>
</evidence>
<dbReference type="GO" id="GO:0005770">
    <property type="term" value="C:late endosome"/>
    <property type="evidence" value="ECO:0007669"/>
    <property type="project" value="TreeGrafter"/>
</dbReference>
<reference evidence="5" key="1">
    <citation type="submission" date="2021-01" db="EMBL/GenBank/DDBJ databases">
        <authorList>
            <person name="Corre E."/>
            <person name="Pelletier E."/>
            <person name="Niang G."/>
            <person name="Scheremetjew M."/>
            <person name="Finn R."/>
            <person name="Kale V."/>
            <person name="Holt S."/>
            <person name="Cochrane G."/>
            <person name="Meng A."/>
            <person name="Brown T."/>
            <person name="Cohen L."/>
        </authorList>
    </citation>
    <scope>NUCLEOTIDE SEQUENCE</scope>
    <source>
        <strain evidence="5">UTEX LB 2760</strain>
    </source>
</reference>
<gene>
    <name evidence="5" type="ORF">RMAR0315_LOCUS93</name>
</gene>
<feature type="repeat" description="CHCR" evidence="3">
    <location>
        <begin position="600"/>
        <end position="750"/>
    </location>
</feature>
<dbReference type="PROSITE" id="PS50236">
    <property type="entry name" value="CHCR"/>
    <property type="match status" value="1"/>
</dbReference>
<dbReference type="PANTHER" id="PTHR12616">
    <property type="entry name" value="VACUOLAR PROTEIN SORTING VPS41"/>
    <property type="match status" value="1"/>
</dbReference>
<dbReference type="SMART" id="SM00299">
    <property type="entry name" value="CLH"/>
    <property type="match status" value="1"/>
</dbReference>
<dbReference type="Pfam" id="PF23556">
    <property type="entry name" value="TPR_Vps41"/>
    <property type="match status" value="1"/>
</dbReference>
<name>A0A7S0FZJ8_9RHOD</name>
<dbReference type="InterPro" id="IPR015943">
    <property type="entry name" value="WD40/YVTN_repeat-like_dom_sf"/>
</dbReference>
<dbReference type="InterPro" id="IPR000547">
    <property type="entry name" value="Clathrin_H-chain/VPS_repeat"/>
</dbReference>
<dbReference type="InterPro" id="IPR036322">
    <property type="entry name" value="WD40_repeat_dom_sf"/>
</dbReference>
<dbReference type="GO" id="GO:0009267">
    <property type="term" value="P:cellular response to starvation"/>
    <property type="evidence" value="ECO:0007669"/>
    <property type="project" value="TreeGrafter"/>
</dbReference>
<dbReference type="Gene3D" id="2.130.10.10">
    <property type="entry name" value="YVTN repeat-like/Quinoprotein amine dehydrogenase"/>
    <property type="match status" value="1"/>
</dbReference>
<dbReference type="Gene3D" id="1.25.40.10">
    <property type="entry name" value="Tetratricopeptide repeat domain"/>
    <property type="match status" value="1"/>
</dbReference>
<dbReference type="GO" id="GO:0034058">
    <property type="term" value="P:endosomal vesicle fusion"/>
    <property type="evidence" value="ECO:0007669"/>
    <property type="project" value="TreeGrafter"/>
</dbReference>
<keyword evidence="1" id="KW-0813">Transport</keyword>
<organism evidence="5">
    <name type="scientific">Rhodosorus marinus</name>
    <dbReference type="NCBI Taxonomy" id="101924"/>
    <lineage>
        <taxon>Eukaryota</taxon>
        <taxon>Rhodophyta</taxon>
        <taxon>Stylonematophyceae</taxon>
        <taxon>Stylonematales</taxon>
        <taxon>Stylonemataceae</taxon>
        <taxon>Rhodosorus</taxon>
    </lineage>
</organism>
<dbReference type="GO" id="GO:0030897">
    <property type="term" value="C:HOPS complex"/>
    <property type="evidence" value="ECO:0007669"/>
    <property type="project" value="TreeGrafter"/>
</dbReference>
<evidence type="ECO:0000313" key="5">
    <source>
        <dbReference type="EMBL" id="CAD8389349.1"/>
    </source>
</evidence>
<dbReference type="InterPro" id="IPR011990">
    <property type="entry name" value="TPR-like_helical_dom_sf"/>
</dbReference>
<evidence type="ECO:0000256" key="2">
    <source>
        <dbReference type="ARBA" id="ARBA00022927"/>
    </source>
</evidence>
<feature type="domain" description="Vps41 beta-propeller" evidence="4">
    <location>
        <begin position="23"/>
        <end position="200"/>
    </location>
</feature>
<dbReference type="SUPFAM" id="SSF50978">
    <property type="entry name" value="WD40 repeat-like"/>
    <property type="match status" value="1"/>
</dbReference>
<dbReference type="GO" id="GO:0016236">
    <property type="term" value="P:macroautophagy"/>
    <property type="evidence" value="ECO:0007669"/>
    <property type="project" value="TreeGrafter"/>
</dbReference>
<proteinExistence type="predicted"/>
<dbReference type="AlphaFoldDB" id="A0A7S0FZJ8"/>
<dbReference type="PANTHER" id="PTHR12616:SF1">
    <property type="entry name" value="VACUOLAR PROTEIN SORTING-ASSOCIATED PROTEIN 41 HOMOLOG"/>
    <property type="match status" value="1"/>
</dbReference>